<evidence type="ECO:0000256" key="4">
    <source>
        <dbReference type="ARBA" id="ARBA00022475"/>
    </source>
</evidence>
<feature type="transmembrane region" description="Helical" evidence="9">
    <location>
        <begin position="208"/>
        <end position="226"/>
    </location>
</feature>
<feature type="transmembrane region" description="Helical" evidence="9">
    <location>
        <begin position="238"/>
        <end position="255"/>
    </location>
</feature>
<dbReference type="InterPro" id="IPR011701">
    <property type="entry name" value="MFS"/>
</dbReference>
<keyword evidence="12" id="KW-1185">Reference proteome</keyword>
<evidence type="ECO:0000259" key="10">
    <source>
        <dbReference type="PROSITE" id="PS50850"/>
    </source>
</evidence>
<dbReference type="GO" id="GO:0022857">
    <property type="term" value="F:transmembrane transporter activity"/>
    <property type="evidence" value="ECO:0007669"/>
    <property type="project" value="InterPro"/>
</dbReference>
<feature type="region of interest" description="Disordered" evidence="8">
    <location>
        <begin position="459"/>
        <end position="493"/>
    </location>
</feature>
<keyword evidence="7 9" id="KW-0472">Membrane</keyword>
<keyword evidence="5 9" id="KW-0812">Transmembrane</keyword>
<dbReference type="CDD" id="cd17321">
    <property type="entry name" value="MFS_MMR_MDR_like"/>
    <property type="match status" value="1"/>
</dbReference>
<feature type="transmembrane region" description="Helical" evidence="9">
    <location>
        <begin position="370"/>
        <end position="390"/>
    </location>
</feature>
<reference evidence="11" key="1">
    <citation type="submission" date="2019-05" db="EMBL/GenBank/DDBJ databases">
        <title>Isolation, diversity and antifungal activity of Actinobacteria from wheat.</title>
        <authorList>
            <person name="Yu B."/>
        </authorList>
    </citation>
    <scope>NUCLEOTIDE SEQUENCE [LARGE SCALE GENOMIC DNA]</scope>
    <source>
        <strain evidence="11">NEAU-HEGS1-5</strain>
    </source>
</reference>
<keyword evidence="4" id="KW-1003">Cell membrane</keyword>
<evidence type="ECO:0000256" key="8">
    <source>
        <dbReference type="SAM" id="MobiDB-lite"/>
    </source>
</evidence>
<dbReference type="AlphaFoldDB" id="A0A5R8YGT7"/>
<dbReference type="Pfam" id="PF07690">
    <property type="entry name" value="MFS_1"/>
    <property type="match status" value="1"/>
</dbReference>
<dbReference type="Gene3D" id="1.20.1720.10">
    <property type="entry name" value="Multidrug resistance protein D"/>
    <property type="match status" value="1"/>
</dbReference>
<feature type="transmembrane region" description="Helical" evidence="9">
    <location>
        <begin position="340"/>
        <end position="358"/>
    </location>
</feature>
<evidence type="ECO:0000256" key="7">
    <source>
        <dbReference type="ARBA" id="ARBA00023136"/>
    </source>
</evidence>
<evidence type="ECO:0000256" key="6">
    <source>
        <dbReference type="ARBA" id="ARBA00022989"/>
    </source>
</evidence>
<feature type="transmembrane region" description="Helical" evidence="9">
    <location>
        <begin position="62"/>
        <end position="78"/>
    </location>
</feature>
<name>A0A5R8YGT7_9ACTN</name>
<dbReference type="PROSITE" id="PS50850">
    <property type="entry name" value="MFS"/>
    <property type="match status" value="1"/>
</dbReference>
<feature type="transmembrane region" description="Helical" evidence="9">
    <location>
        <begin position="275"/>
        <end position="298"/>
    </location>
</feature>
<feature type="transmembrane region" description="Helical" evidence="9">
    <location>
        <begin position="90"/>
        <end position="113"/>
    </location>
</feature>
<keyword evidence="3" id="KW-0813">Transport</keyword>
<evidence type="ECO:0000313" key="12">
    <source>
        <dbReference type="Proteomes" id="UP000309033"/>
    </source>
</evidence>
<dbReference type="SUPFAM" id="SSF103473">
    <property type="entry name" value="MFS general substrate transporter"/>
    <property type="match status" value="1"/>
</dbReference>
<sequence length="493" mass="49753">MRHEGATMDTEPGVPRRWTVLAICCLSLFLVGLDTTIVNVGLPAIGAGLHVGTRGLEWTVDAYTLVLAGLLISSGALADRIGRRRVFQIGLVVFGTASVACALAPAIGVLVVARAVQGVGGSMLSPVALAIVVNLITEPKERARAIGVWAAVFGVSMAAGPIVGGALVSGAGWRSVFWINVPVVAVALVLTAVFVPESRAARPRRLDGPGQLLLTVVVGCSVAVLIEGPRIGWDSPTAIAGYLVVAVAAAAFGWVESRRTEPLVDPRLFRRPPFIAAVVSAVVVFIALSVTLLLNTLYLQHTRGMTPVAAGAVTLPMAVAATVCAPLSGMLVGRFGPRPPLMLAGGFITAGGLCLAGIGDDTDIRLLSLAYLLVGIGFGFANAPITNTAVSGLPPARAGVAGGITSTARQLGSALGVAAAGSIIAGAPPAHLAEASRPGWLLVAACGLLVLAATLAAPASGGRKPQAGGQPGDDRRTAEAQVGAGRGGRSTNI</sequence>
<dbReference type="InterPro" id="IPR020846">
    <property type="entry name" value="MFS_dom"/>
</dbReference>
<dbReference type="PANTHER" id="PTHR42718:SF9">
    <property type="entry name" value="MAJOR FACILITATOR SUPERFAMILY MULTIDRUG TRANSPORTER MFSC"/>
    <property type="match status" value="1"/>
</dbReference>
<dbReference type="Gene3D" id="1.20.1250.20">
    <property type="entry name" value="MFS general substrate transporter like domains"/>
    <property type="match status" value="1"/>
</dbReference>
<dbReference type="InterPro" id="IPR036259">
    <property type="entry name" value="MFS_trans_sf"/>
</dbReference>
<feature type="transmembrane region" description="Helical" evidence="9">
    <location>
        <begin position="119"/>
        <end position="136"/>
    </location>
</feature>
<comment type="caution">
    <text evidence="11">The sequence shown here is derived from an EMBL/GenBank/DDBJ whole genome shotgun (WGS) entry which is preliminary data.</text>
</comment>
<dbReference type="NCBIfam" id="TIGR00711">
    <property type="entry name" value="efflux_EmrB"/>
    <property type="match status" value="1"/>
</dbReference>
<evidence type="ECO:0000256" key="5">
    <source>
        <dbReference type="ARBA" id="ARBA00022692"/>
    </source>
</evidence>
<evidence type="ECO:0000256" key="2">
    <source>
        <dbReference type="ARBA" id="ARBA00008537"/>
    </source>
</evidence>
<dbReference type="PROSITE" id="PS00216">
    <property type="entry name" value="SUGAR_TRANSPORT_1"/>
    <property type="match status" value="1"/>
</dbReference>
<evidence type="ECO:0000313" key="11">
    <source>
        <dbReference type="EMBL" id="TLP50274.1"/>
    </source>
</evidence>
<dbReference type="InterPro" id="IPR004638">
    <property type="entry name" value="EmrB-like"/>
</dbReference>
<evidence type="ECO:0000256" key="3">
    <source>
        <dbReference type="ARBA" id="ARBA00022448"/>
    </source>
</evidence>
<gene>
    <name evidence="11" type="ORF">FED44_35345</name>
</gene>
<evidence type="ECO:0000256" key="1">
    <source>
        <dbReference type="ARBA" id="ARBA00004651"/>
    </source>
</evidence>
<dbReference type="PANTHER" id="PTHR42718">
    <property type="entry name" value="MAJOR FACILITATOR SUPERFAMILY MULTIDRUG TRANSPORTER MFSC"/>
    <property type="match status" value="1"/>
</dbReference>
<keyword evidence="6 9" id="KW-1133">Transmembrane helix</keyword>
<dbReference type="InterPro" id="IPR005829">
    <property type="entry name" value="Sugar_transporter_CS"/>
</dbReference>
<feature type="transmembrane region" description="Helical" evidence="9">
    <location>
        <begin position="148"/>
        <end position="171"/>
    </location>
</feature>
<comment type="subcellular location">
    <subcellularLocation>
        <location evidence="1">Cell membrane</location>
        <topology evidence="1">Multi-pass membrane protein</topology>
    </subcellularLocation>
</comment>
<organism evidence="11 12">
    <name type="scientific">Microbispora triticiradicis</name>
    <dbReference type="NCBI Taxonomy" id="2200763"/>
    <lineage>
        <taxon>Bacteria</taxon>
        <taxon>Bacillati</taxon>
        <taxon>Actinomycetota</taxon>
        <taxon>Actinomycetes</taxon>
        <taxon>Streptosporangiales</taxon>
        <taxon>Streptosporangiaceae</taxon>
        <taxon>Microbispora</taxon>
    </lineage>
</organism>
<accession>A0A5R8YGT7</accession>
<proteinExistence type="inferred from homology"/>
<feature type="transmembrane region" description="Helical" evidence="9">
    <location>
        <begin position="20"/>
        <end position="42"/>
    </location>
</feature>
<dbReference type="EMBL" id="VANP01000036">
    <property type="protein sequence ID" value="TLP50274.1"/>
    <property type="molecule type" value="Genomic_DNA"/>
</dbReference>
<feature type="transmembrane region" description="Helical" evidence="9">
    <location>
        <begin position="310"/>
        <end position="333"/>
    </location>
</feature>
<comment type="similarity">
    <text evidence="2">Belongs to the major facilitator superfamily. EmrB family.</text>
</comment>
<feature type="compositionally biased region" description="Gly residues" evidence="8">
    <location>
        <begin position="484"/>
        <end position="493"/>
    </location>
</feature>
<feature type="transmembrane region" description="Helical" evidence="9">
    <location>
        <begin position="411"/>
        <end position="433"/>
    </location>
</feature>
<feature type="transmembrane region" description="Helical" evidence="9">
    <location>
        <begin position="177"/>
        <end position="196"/>
    </location>
</feature>
<feature type="domain" description="Major facilitator superfamily (MFS) profile" evidence="10">
    <location>
        <begin position="20"/>
        <end position="461"/>
    </location>
</feature>
<protein>
    <submittedName>
        <fullName evidence="11">MFS transporter</fullName>
    </submittedName>
</protein>
<dbReference type="Proteomes" id="UP000309033">
    <property type="component" value="Unassembled WGS sequence"/>
</dbReference>
<feature type="transmembrane region" description="Helical" evidence="9">
    <location>
        <begin position="439"/>
        <end position="457"/>
    </location>
</feature>
<dbReference type="OrthoDB" id="3218509at2"/>
<dbReference type="GO" id="GO:0005886">
    <property type="term" value="C:plasma membrane"/>
    <property type="evidence" value="ECO:0007669"/>
    <property type="project" value="UniProtKB-SubCell"/>
</dbReference>
<evidence type="ECO:0000256" key="9">
    <source>
        <dbReference type="SAM" id="Phobius"/>
    </source>
</evidence>